<dbReference type="PANTHER" id="PTHR10098:SF106">
    <property type="entry name" value="TETRATRICOPEPTIDE REPEAT PROTEIN 28-LIKE PROTEIN"/>
    <property type="match status" value="1"/>
</dbReference>
<dbReference type="Pfam" id="PF12770">
    <property type="entry name" value="CHAT"/>
    <property type="match status" value="1"/>
</dbReference>
<protein>
    <recommendedName>
        <fullName evidence="1">CHAT domain-containing protein</fullName>
    </recommendedName>
</protein>
<dbReference type="Proteomes" id="UP000683000">
    <property type="component" value="Unassembled WGS sequence"/>
</dbReference>
<feature type="domain" description="CHAT" evidence="1">
    <location>
        <begin position="836"/>
        <end position="1089"/>
    </location>
</feature>
<accession>A0A8I2YS82</accession>
<proteinExistence type="predicted"/>
<dbReference type="InterPro" id="IPR011990">
    <property type="entry name" value="TPR-like_helical_dom_sf"/>
</dbReference>
<evidence type="ECO:0000313" key="3">
    <source>
        <dbReference type="Proteomes" id="UP000683000"/>
    </source>
</evidence>
<evidence type="ECO:0000259" key="1">
    <source>
        <dbReference type="Pfam" id="PF12770"/>
    </source>
</evidence>
<dbReference type="InterPro" id="IPR024983">
    <property type="entry name" value="CHAT_dom"/>
</dbReference>
<organism evidence="2 3">
    <name type="scientific">Boletus reticuloceps</name>
    <dbReference type="NCBI Taxonomy" id="495285"/>
    <lineage>
        <taxon>Eukaryota</taxon>
        <taxon>Fungi</taxon>
        <taxon>Dikarya</taxon>
        <taxon>Basidiomycota</taxon>
        <taxon>Agaricomycotina</taxon>
        <taxon>Agaricomycetes</taxon>
        <taxon>Agaricomycetidae</taxon>
        <taxon>Boletales</taxon>
        <taxon>Boletineae</taxon>
        <taxon>Boletaceae</taxon>
        <taxon>Boletoideae</taxon>
        <taxon>Boletus</taxon>
    </lineage>
</organism>
<keyword evidence="3" id="KW-1185">Reference proteome</keyword>
<evidence type="ECO:0000313" key="2">
    <source>
        <dbReference type="EMBL" id="KAG6376872.1"/>
    </source>
</evidence>
<reference evidence="2" key="1">
    <citation type="submission" date="2021-03" db="EMBL/GenBank/DDBJ databases">
        <title>Evolutionary innovations through gain and loss of genes in the ectomycorrhizal Boletales.</title>
        <authorList>
            <person name="Wu G."/>
            <person name="Miyauchi S."/>
            <person name="Morin E."/>
            <person name="Yang Z.-L."/>
            <person name="Xu J."/>
            <person name="Martin F.M."/>
        </authorList>
    </citation>
    <scope>NUCLEOTIDE SEQUENCE</scope>
    <source>
        <strain evidence="2">BR01</strain>
    </source>
</reference>
<sequence length="1130" mass="125843">MSVSNSFQALLDYDSTEIQDFDTLVRLADNLYARYEAQGNPSDLSLCIVHYRSALTLARSSNALSNDTQSKLLSNLANALSIRFQRHGDIADLDHSVECHLTALDFRPPGHPGRANTLSNFATALLIRYGKLGVEKDIELAIGYFHTALSMLPPEGRLMALMNYASALVSRFQHTGDVSDLSDAIRQYYSVLDFSPAENKSTAYYNLANAILSRFKLENNPKDLELCIEYSSIALQGMSDAHPDRLLAVSCLSSALIRRFEWYGNAEDLQTAVNNFQSALNLRSAEDSSQFIAFYDLADALVLRYKHRDDLADLELAIEHYHTALDLLPPSHKDEGFYLDNLGSALFLRFSKLGAMNDLEEAIQKHYFALEIHTMNLSRRLITLEALGECLDVRFEQSRDPEDLHTAIDLYNEALFETSQDHPLRAAILKKCANSLDTRFRIYGGIVDLDRSISYCREALELLPPDHLGQATSYQTLASTLLLRFEETGDEFDLEEAHLYCSTATNTQNTSGSLRAACNLLLARILKARILPWEVKDIESIFQHLRLAKDLCTLGHSLISEVYAELASTYYLRFLVEQRPSDLNEALGHHELSMSFASGPSCPAIRTCLQWVRDAEMFGHRSGVDVYRSTLRLVNCHILALRSPGLQQHAARRYGASLAYEGASFAMRFQEPTEAIEVLEGGRSILWSQLVRAQTCLDDLRLAGESGALLADDFERLSFQLDQVPRVSKSSKDVKSLLKEKEAAVEQIRRVEGFKSFLKSTPFSELEKAASEGPVIILNASQHACDALILQFHTPHIHVPLSHVTFQDVSQMATRFRELTGNPVTSGNDDEALTDLLSDLWDLIYPIIQHLLLHIPMGSRIWWCPAGPFASLPLHAAGPYRQGEPSLLQIYVSSYTPTLQALIRARARTASEPSRSRRSSMVPGFLKGKKSKQTMISQTIPTIVAIGHTTSDETCYELDLLRNRIPPSAPFRRIEGDEVTLEVLLAAFREPVWLHLACAASVDAALPGQSGFATRDGTLSLYDISNARPRAEFVFLSGRCERGDDAEVEEMMHLVAALQYSGVRSVIGTLWPVDDEVMGRVAAAFYEEIILKPGGSMQYTNTARSLNEALKAVGKEVPLAHKIAFVHVGA</sequence>
<dbReference type="PANTHER" id="PTHR10098">
    <property type="entry name" value="RAPSYN-RELATED"/>
    <property type="match status" value="1"/>
</dbReference>
<dbReference type="OrthoDB" id="9991317at2759"/>
<gene>
    <name evidence="2" type="ORF">JVT61DRAFT_898</name>
</gene>
<name>A0A8I2YS82_9AGAM</name>
<dbReference type="Gene3D" id="1.25.40.10">
    <property type="entry name" value="Tetratricopeptide repeat domain"/>
    <property type="match status" value="2"/>
</dbReference>
<dbReference type="AlphaFoldDB" id="A0A8I2YS82"/>
<dbReference type="SUPFAM" id="SSF81901">
    <property type="entry name" value="HCP-like"/>
    <property type="match status" value="1"/>
</dbReference>
<dbReference type="EMBL" id="JAGFBS010000010">
    <property type="protein sequence ID" value="KAG6376872.1"/>
    <property type="molecule type" value="Genomic_DNA"/>
</dbReference>
<comment type="caution">
    <text evidence="2">The sequence shown here is derived from an EMBL/GenBank/DDBJ whole genome shotgun (WGS) entry which is preliminary data.</text>
</comment>